<dbReference type="EMBL" id="JAGFBR010000008">
    <property type="protein sequence ID" value="KAH0463075.1"/>
    <property type="molecule type" value="Genomic_DNA"/>
</dbReference>
<comment type="caution">
    <text evidence="1">The sequence shown here is derived from an EMBL/GenBank/DDBJ whole genome shotgun (WGS) entry which is preliminary data.</text>
</comment>
<keyword evidence="2" id="KW-1185">Reference proteome</keyword>
<gene>
    <name evidence="1" type="ORF">IEQ34_007657</name>
</gene>
<sequence>MGGRGRSWKWMEEREERGQPWRRSFAWRLWEAEQAKWTAKPERVERRREKWRSWLRWLWAGKGTITTVTSLALDISLASGVGSFRGCLGIAFIAGFV</sequence>
<proteinExistence type="predicted"/>
<protein>
    <submittedName>
        <fullName evidence="1">Uncharacterized protein</fullName>
    </submittedName>
</protein>
<name>A0AAV7H4F8_DENCH</name>
<dbReference type="Proteomes" id="UP000775213">
    <property type="component" value="Unassembled WGS sequence"/>
</dbReference>
<evidence type="ECO:0000313" key="1">
    <source>
        <dbReference type="EMBL" id="KAH0463075.1"/>
    </source>
</evidence>
<reference evidence="1 2" key="1">
    <citation type="journal article" date="2021" name="Hortic Res">
        <title>Chromosome-scale assembly of the Dendrobium chrysotoxum genome enhances the understanding of orchid evolution.</title>
        <authorList>
            <person name="Zhang Y."/>
            <person name="Zhang G.Q."/>
            <person name="Zhang D."/>
            <person name="Liu X.D."/>
            <person name="Xu X.Y."/>
            <person name="Sun W.H."/>
            <person name="Yu X."/>
            <person name="Zhu X."/>
            <person name="Wang Z.W."/>
            <person name="Zhao X."/>
            <person name="Zhong W.Y."/>
            <person name="Chen H."/>
            <person name="Yin W.L."/>
            <person name="Huang T."/>
            <person name="Niu S.C."/>
            <person name="Liu Z.J."/>
        </authorList>
    </citation>
    <scope>NUCLEOTIDE SEQUENCE [LARGE SCALE GENOMIC DNA]</scope>
    <source>
        <strain evidence="1">Lindl</strain>
    </source>
</reference>
<organism evidence="1 2">
    <name type="scientific">Dendrobium chrysotoxum</name>
    <name type="common">Orchid</name>
    <dbReference type="NCBI Taxonomy" id="161865"/>
    <lineage>
        <taxon>Eukaryota</taxon>
        <taxon>Viridiplantae</taxon>
        <taxon>Streptophyta</taxon>
        <taxon>Embryophyta</taxon>
        <taxon>Tracheophyta</taxon>
        <taxon>Spermatophyta</taxon>
        <taxon>Magnoliopsida</taxon>
        <taxon>Liliopsida</taxon>
        <taxon>Asparagales</taxon>
        <taxon>Orchidaceae</taxon>
        <taxon>Epidendroideae</taxon>
        <taxon>Malaxideae</taxon>
        <taxon>Dendrobiinae</taxon>
        <taxon>Dendrobium</taxon>
    </lineage>
</organism>
<evidence type="ECO:0000313" key="2">
    <source>
        <dbReference type="Proteomes" id="UP000775213"/>
    </source>
</evidence>
<accession>A0AAV7H4F8</accession>
<dbReference type="AlphaFoldDB" id="A0AAV7H4F8"/>